<keyword evidence="13" id="KW-1185">Reference proteome</keyword>
<dbReference type="EMBL" id="JBHVZQ010000008">
    <property type="protein sequence ID" value="MFF1274235.1"/>
    <property type="molecule type" value="Genomic_DNA"/>
</dbReference>
<keyword evidence="8" id="KW-0408">Iron</keyword>
<evidence type="ECO:0000256" key="5">
    <source>
        <dbReference type="ARBA" id="ARBA00022617"/>
    </source>
</evidence>
<feature type="domain" description="BFD-like [2Fe-2S]-binding" evidence="10">
    <location>
        <begin position="406"/>
        <end position="453"/>
    </location>
</feature>
<reference evidence="12 13" key="1">
    <citation type="submission" date="2024-09" db="EMBL/GenBank/DDBJ databases">
        <title>The Natural Products Discovery Center: Release of the First 8490 Sequenced Strains for Exploring Actinobacteria Biosynthetic Diversity.</title>
        <authorList>
            <person name="Kalkreuter E."/>
            <person name="Kautsar S.A."/>
            <person name="Yang D."/>
            <person name="Bader C.D."/>
            <person name="Teijaro C.N."/>
            <person name="Fluegel L."/>
            <person name="Davis C.M."/>
            <person name="Simpson J.R."/>
            <person name="Lauterbach L."/>
            <person name="Steele A.D."/>
            <person name="Gui C."/>
            <person name="Meng S."/>
            <person name="Li G."/>
            <person name="Viehrig K."/>
            <person name="Ye F."/>
            <person name="Su P."/>
            <person name="Kiefer A.F."/>
            <person name="Nichols A."/>
            <person name="Cepeda A.J."/>
            <person name="Yan W."/>
            <person name="Fan B."/>
            <person name="Jiang Y."/>
            <person name="Adhikari A."/>
            <person name="Zheng C.-J."/>
            <person name="Schuster L."/>
            <person name="Cowan T.M."/>
            <person name="Smanski M.J."/>
            <person name="Chevrette M.G."/>
            <person name="De Carvalho L.P.S."/>
            <person name="Shen B."/>
        </authorList>
    </citation>
    <scope>NUCLEOTIDE SEQUENCE [LARGE SCALE GENOMIC DNA]</scope>
    <source>
        <strain evidence="12 13">NPDC058328</strain>
    </source>
</reference>
<dbReference type="Pfam" id="PF07992">
    <property type="entry name" value="Pyr_redox_2"/>
    <property type="match status" value="1"/>
</dbReference>
<keyword evidence="7" id="KW-0560">Oxidoreductase</keyword>
<comment type="similarity">
    <text evidence="4">Belongs to the nitrite and sulfite reductase 4Fe-4S domain family.</text>
</comment>
<dbReference type="Proteomes" id="UP001601627">
    <property type="component" value="Unassembled WGS sequence"/>
</dbReference>
<dbReference type="InterPro" id="IPR023753">
    <property type="entry name" value="FAD/NAD-binding_dom"/>
</dbReference>
<dbReference type="InterPro" id="IPR007419">
    <property type="entry name" value="BFD-like_2Fe2S-bd_dom"/>
</dbReference>
<evidence type="ECO:0000256" key="6">
    <source>
        <dbReference type="ARBA" id="ARBA00022723"/>
    </source>
</evidence>
<feature type="domain" description="FAD/NAD(P)-binding" evidence="11">
    <location>
        <begin position="6"/>
        <end position="288"/>
    </location>
</feature>
<dbReference type="InterPro" id="IPR052034">
    <property type="entry name" value="NasD-like"/>
</dbReference>
<dbReference type="InterPro" id="IPR036188">
    <property type="entry name" value="FAD/NAD-bd_sf"/>
</dbReference>
<keyword evidence="9" id="KW-0411">Iron-sulfur</keyword>
<evidence type="ECO:0000256" key="3">
    <source>
        <dbReference type="ARBA" id="ARBA00005096"/>
    </source>
</evidence>
<dbReference type="PRINTS" id="PR00469">
    <property type="entry name" value="PNDRDTASEII"/>
</dbReference>
<evidence type="ECO:0000259" key="11">
    <source>
        <dbReference type="Pfam" id="PF07992"/>
    </source>
</evidence>
<comment type="cofactor">
    <cofactor evidence="1">
        <name>siroheme</name>
        <dbReference type="ChEBI" id="CHEBI:60052"/>
    </cofactor>
</comment>
<dbReference type="Gene3D" id="3.50.50.60">
    <property type="entry name" value="FAD/NAD(P)-binding domain"/>
    <property type="match status" value="2"/>
</dbReference>
<comment type="caution">
    <text evidence="12">The sequence shown here is derived from an EMBL/GenBank/DDBJ whole genome shotgun (WGS) entry which is preliminary data.</text>
</comment>
<evidence type="ECO:0000256" key="7">
    <source>
        <dbReference type="ARBA" id="ARBA00023002"/>
    </source>
</evidence>
<evidence type="ECO:0000313" key="12">
    <source>
        <dbReference type="EMBL" id="MFF1274235.1"/>
    </source>
</evidence>
<evidence type="ECO:0000259" key="10">
    <source>
        <dbReference type="Pfam" id="PF04324"/>
    </source>
</evidence>
<evidence type="ECO:0000256" key="1">
    <source>
        <dbReference type="ARBA" id="ARBA00001929"/>
    </source>
</evidence>
<name>A0ABW6Q4V4_9ACTN</name>
<dbReference type="PRINTS" id="PR00368">
    <property type="entry name" value="FADPNR"/>
</dbReference>
<dbReference type="PANTHER" id="PTHR43809:SF1">
    <property type="entry name" value="NITRITE REDUCTASE (NADH) LARGE SUBUNIT"/>
    <property type="match status" value="1"/>
</dbReference>
<dbReference type="RefSeq" id="WP_388234452.1">
    <property type="nucleotide sequence ID" value="NZ_JBHVZQ010000008.1"/>
</dbReference>
<evidence type="ECO:0000256" key="2">
    <source>
        <dbReference type="ARBA" id="ARBA00001966"/>
    </source>
</evidence>
<dbReference type="SUPFAM" id="SSF51905">
    <property type="entry name" value="FAD/NAD(P)-binding domain"/>
    <property type="match status" value="1"/>
</dbReference>
<comment type="pathway">
    <text evidence="3">Nitrogen metabolism; nitrate reduction (assimilation).</text>
</comment>
<evidence type="ECO:0000256" key="9">
    <source>
        <dbReference type="ARBA" id="ARBA00023014"/>
    </source>
</evidence>
<protein>
    <submittedName>
        <fullName evidence="12">FAD-dependent oxidoreductase</fullName>
    </submittedName>
</protein>
<keyword evidence="6" id="KW-0479">Metal-binding</keyword>
<dbReference type="Gene3D" id="1.10.10.1100">
    <property type="entry name" value="BFD-like [2Fe-2S]-binding domain"/>
    <property type="match status" value="1"/>
</dbReference>
<sequence>MPASSHVLVVGHGPACHRLVERLRHHGHRGPVTVLGAEPRPAYNRVLLTSLLGGTLTAGDLELTGPPDGVRVRTGVTVTGIDRARRLVSTDTGETHSYDRLVLATGARPRIPHLPGVFTGGVLTEGATALRTLADCERFADGPVVVLGGGVLGTEATLALLRDGRDVTLVHPGPHLMDDRLDDVAGSLLAGHLRSRGAQLRLGRAAVEYRPGKLALDDGEILRAATLALCTGAEPETALARRAGLSVRTGVVVDRQLRTSDPRVHAIGDCAEFDGDAPGLVTTAWEQAETLARILAGRPAHHRPGRPVVRLKAPGIDLACLGPPDPPGATRHVALSDPARGRHARLALSGEHILGAVLIGLPRATAAVGRLYERGLPVPSDLLGLLLGTTSTVGPARVELPDEAVLCHCNHVTKGDLLRARSAGAHDLADIAAATRATTGCGGCADDVRRVLASATGGNGDP</sequence>
<evidence type="ECO:0000256" key="8">
    <source>
        <dbReference type="ARBA" id="ARBA00023004"/>
    </source>
</evidence>
<evidence type="ECO:0000313" key="13">
    <source>
        <dbReference type="Proteomes" id="UP001601627"/>
    </source>
</evidence>
<evidence type="ECO:0000256" key="4">
    <source>
        <dbReference type="ARBA" id="ARBA00010429"/>
    </source>
</evidence>
<dbReference type="Pfam" id="PF04324">
    <property type="entry name" value="Fer2_BFD"/>
    <property type="match status" value="1"/>
</dbReference>
<accession>A0ABW6Q4V4</accession>
<organism evidence="12 13">
    <name type="scientific">Streptomyces marokkonensis</name>
    <dbReference type="NCBI Taxonomy" id="324855"/>
    <lineage>
        <taxon>Bacteria</taxon>
        <taxon>Bacillati</taxon>
        <taxon>Actinomycetota</taxon>
        <taxon>Actinomycetes</taxon>
        <taxon>Kitasatosporales</taxon>
        <taxon>Streptomycetaceae</taxon>
        <taxon>Streptomyces</taxon>
    </lineage>
</organism>
<comment type="cofactor">
    <cofactor evidence="2">
        <name>[4Fe-4S] cluster</name>
        <dbReference type="ChEBI" id="CHEBI:49883"/>
    </cofactor>
</comment>
<gene>
    <name evidence="12" type="ORF">ACFVZC_12630</name>
</gene>
<proteinExistence type="inferred from homology"/>
<dbReference type="InterPro" id="IPR041854">
    <property type="entry name" value="BFD-like_2Fe2S-bd_dom_sf"/>
</dbReference>
<keyword evidence="5" id="KW-0349">Heme</keyword>
<dbReference type="PANTHER" id="PTHR43809">
    <property type="entry name" value="NITRITE REDUCTASE (NADH) LARGE SUBUNIT"/>
    <property type="match status" value="1"/>
</dbReference>